<proteinExistence type="predicted"/>
<sequence>MQSAARWVVLIGLVAVELIVTSAGTWIYFASAGRVLEIDDVPAGSTALVLGSLVEDGTPGSYVQGRLDTAVELYESGRVSRIINSGNGTAAAGDEPAVMRRDLKSRGVPADVIVDDPLGMDTDASCRRVHDDFGLRAVVIVTQDFHLTRAIALCRAHGVDATGVTARCECATWTVVRNHLRELLLARPRALLGLPVRGSLFSAAR</sequence>
<dbReference type="PANTHER" id="PTHR30336:SF6">
    <property type="entry name" value="INTEGRAL MEMBRANE PROTEIN"/>
    <property type="match status" value="1"/>
</dbReference>
<name>A0A9X3D8V0_9ACTN</name>
<dbReference type="CDD" id="cd06259">
    <property type="entry name" value="YdcF-like"/>
    <property type="match status" value="1"/>
</dbReference>
<dbReference type="AlphaFoldDB" id="A0A9X3D8V0"/>
<comment type="caution">
    <text evidence="3">The sequence shown here is derived from an EMBL/GenBank/DDBJ whole genome shotgun (WGS) entry which is preliminary data.</text>
</comment>
<keyword evidence="1" id="KW-1133">Transmembrane helix</keyword>
<dbReference type="RefSeq" id="WP_235721911.1">
    <property type="nucleotide sequence ID" value="NZ_JAPKFM010000019.1"/>
</dbReference>
<dbReference type="GO" id="GO:0005886">
    <property type="term" value="C:plasma membrane"/>
    <property type="evidence" value="ECO:0007669"/>
    <property type="project" value="TreeGrafter"/>
</dbReference>
<evidence type="ECO:0000259" key="2">
    <source>
        <dbReference type="Pfam" id="PF02698"/>
    </source>
</evidence>
<dbReference type="Proteomes" id="UP001143347">
    <property type="component" value="Unassembled WGS sequence"/>
</dbReference>
<dbReference type="EMBL" id="JAPKFM010000019">
    <property type="protein sequence ID" value="MCX2965782.1"/>
    <property type="molecule type" value="Genomic_DNA"/>
</dbReference>
<dbReference type="PANTHER" id="PTHR30336">
    <property type="entry name" value="INNER MEMBRANE PROTEIN, PROBABLE PERMEASE"/>
    <property type="match status" value="1"/>
</dbReference>
<feature type="domain" description="DUF218" evidence="2">
    <location>
        <begin position="47"/>
        <end position="166"/>
    </location>
</feature>
<gene>
    <name evidence="3" type="ORF">OSB52_16970</name>
</gene>
<organism evidence="3 4">
    <name type="scientific">Gordonia aquimaris</name>
    <dbReference type="NCBI Taxonomy" id="2984863"/>
    <lineage>
        <taxon>Bacteria</taxon>
        <taxon>Bacillati</taxon>
        <taxon>Actinomycetota</taxon>
        <taxon>Actinomycetes</taxon>
        <taxon>Mycobacteriales</taxon>
        <taxon>Gordoniaceae</taxon>
        <taxon>Gordonia</taxon>
    </lineage>
</organism>
<protein>
    <submittedName>
        <fullName evidence="3">YdcF family protein</fullName>
    </submittedName>
</protein>
<dbReference type="Pfam" id="PF02698">
    <property type="entry name" value="DUF218"/>
    <property type="match status" value="1"/>
</dbReference>
<evidence type="ECO:0000256" key="1">
    <source>
        <dbReference type="SAM" id="Phobius"/>
    </source>
</evidence>
<keyword evidence="1" id="KW-0812">Transmembrane</keyword>
<dbReference type="InterPro" id="IPR003848">
    <property type="entry name" value="DUF218"/>
</dbReference>
<dbReference type="InterPro" id="IPR051599">
    <property type="entry name" value="Cell_Envelope_Assoc"/>
</dbReference>
<keyword evidence="1" id="KW-0472">Membrane</keyword>
<reference evidence="3" key="1">
    <citation type="submission" date="2022-10" db="EMBL/GenBank/DDBJ databases">
        <title>WGS of marine actinomycetes from Thailand.</title>
        <authorList>
            <person name="Thawai C."/>
        </authorList>
    </citation>
    <scope>NUCLEOTIDE SEQUENCE</scope>
    <source>
        <strain evidence="3">SW21</strain>
    </source>
</reference>
<feature type="transmembrane region" description="Helical" evidence="1">
    <location>
        <begin position="7"/>
        <end position="29"/>
    </location>
</feature>
<evidence type="ECO:0000313" key="3">
    <source>
        <dbReference type="EMBL" id="MCX2965782.1"/>
    </source>
</evidence>
<keyword evidence="4" id="KW-1185">Reference proteome</keyword>
<accession>A0A9X3D8V0</accession>
<evidence type="ECO:0000313" key="4">
    <source>
        <dbReference type="Proteomes" id="UP001143347"/>
    </source>
</evidence>